<keyword evidence="3" id="KW-0378">Hydrolase</keyword>
<gene>
    <name evidence="5" type="ORF">HYZ11_05220</name>
</gene>
<dbReference type="GO" id="GO:0046872">
    <property type="term" value="F:metal ion binding"/>
    <property type="evidence" value="ECO:0007669"/>
    <property type="project" value="UniProtKB-KW"/>
</dbReference>
<dbReference type="InterPro" id="IPR051458">
    <property type="entry name" value="Cyt/Met_Dipeptidase"/>
</dbReference>
<feature type="domain" description="Peptidase M20 dimerisation" evidence="4">
    <location>
        <begin position="230"/>
        <end position="356"/>
    </location>
</feature>
<dbReference type="Proteomes" id="UP000782312">
    <property type="component" value="Unassembled WGS sequence"/>
</dbReference>
<accession>A0A932MMR7</accession>
<evidence type="ECO:0000256" key="3">
    <source>
        <dbReference type="ARBA" id="ARBA00022801"/>
    </source>
</evidence>
<dbReference type="Gene3D" id="3.40.630.10">
    <property type="entry name" value="Zn peptidases"/>
    <property type="match status" value="1"/>
</dbReference>
<dbReference type="Gene3D" id="3.30.70.360">
    <property type="match status" value="1"/>
</dbReference>
<evidence type="ECO:0000259" key="4">
    <source>
        <dbReference type="Pfam" id="PF07687"/>
    </source>
</evidence>
<dbReference type="Pfam" id="PF07687">
    <property type="entry name" value="M20_dimer"/>
    <property type="match status" value="1"/>
</dbReference>
<protein>
    <submittedName>
        <fullName evidence="5">M20/M25/M40 family metallo-hydrolase</fullName>
    </submittedName>
</protein>
<comment type="caution">
    <text evidence="5">The sequence shown here is derived from an EMBL/GenBank/DDBJ whole genome shotgun (WGS) entry which is preliminary data.</text>
</comment>
<dbReference type="EMBL" id="JACPUR010000013">
    <property type="protein sequence ID" value="MBI3126988.1"/>
    <property type="molecule type" value="Genomic_DNA"/>
</dbReference>
<keyword evidence="2" id="KW-0479">Metal-binding</keyword>
<dbReference type="AlphaFoldDB" id="A0A932MMR7"/>
<dbReference type="SUPFAM" id="SSF53187">
    <property type="entry name" value="Zn-dependent exopeptidases"/>
    <property type="match status" value="1"/>
</dbReference>
<evidence type="ECO:0000313" key="6">
    <source>
        <dbReference type="Proteomes" id="UP000782312"/>
    </source>
</evidence>
<reference evidence="5" key="1">
    <citation type="submission" date="2020-07" db="EMBL/GenBank/DDBJ databases">
        <title>Huge and variable diversity of episymbiotic CPR bacteria and DPANN archaea in groundwater ecosystems.</title>
        <authorList>
            <person name="He C.Y."/>
            <person name="Keren R."/>
            <person name="Whittaker M."/>
            <person name="Farag I.F."/>
            <person name="Doudna J."/>
            <person name="Cate J.H.D."/>
            <person name="Banfield J.F."/>
        </authorList>
    </citation>
    <scope>NUCLEOTIDE SEQUENCE</scope>
    <source>
        <strain evidence="5">NC_groundwater_763_Ag_S-0.2um_68_21</strain>
    </source>
</reference>
<sequence>MKVDRVVAQIERDFEDSHVRRLLDYIRQPSVSALDWGNREMAEMLAGEIREVGGTAEVVETAEFPVVFGLIDEGAPRTLLCHGLYDVTPAEEPGWLNPPFEPRIHQLDGLGRCIVGRGAEDMKTGIAGVMNTVYAARAAGQKLPLNLMFVHEASELGSGGLKDFFPRYKEKMKRANAAYWLCPMAQTDGTPIVPLGLKGNLMGRLFCRPGEWGGPIGNEIHALNSNWIGNPADRLVEAVAYLEKRLEEIYERGEGWMPSPVQERLCRRLSERMDPERLRRSLGVKRFRQDDFHAAVRAHLFRPEFTLIGLQAGFIGEGKSVKVSIPSEAQAVVNMRFLPGEDPDERIENVRRILEEGGFGDIEFVVNNHYAGGATSPEHPLIACFLRAHKEMGADPEVWPVHPAGMPVALWTEELGIPWIGGLPCNAMRKHAANEYCQVEGLLRSEKFLARFFEGFGGLTY</sequence>
<dbReference type="GO" id="GO:0008233">
    <property type="term" value="F:peptidase activity"/>
    <property type="evidence" value="ECO:0007669"/>
    <property type="project" value="UniProtKB-KW"/>
</dbReference>
<dbReference type="Pfam" id="PF01546">
    <property type="entry name" value="Peptidase_M20"/>
    <property type="match status" value="1"/>
</dbReference>
<evidence type="ECO:0000313" key="5">
    <source>
        <dbReference type="EMBL" id="MBI3126988.1"/>
    </source>
</evidence>
<name>A0A932MMR7_UNCTE</name>
<proteinExistence type="predicted"/>
<evidence type="ECO:0000256" key="1">
    <source>
        <dbReference type="ARBA" id="ARBA00022670"/>
    </source>
</evidence>
<dbReference type="PANTHER" id="PTHR43270:SF8">
    <property type="entry name" value="DI- AND TRIPEPTIDASE DUG2-RELATED"/>
    <property type="match status" value="1"/>
</dbReference>
<keyword evidence="1" id="KW-0645">Protease</keyword>
<evidence type="ECO:0000256" key="2">
    <source>
        <dbReference type="ARBA" id="ARBA00022723"/>
    </source>
</evidence>
<dbReference type="GO" id="GO:0006508">
    <property type="term" value="P:proteolysis"/>
    <property type="evidence" value="ECO:0007669"/>
    <property type="project" value="UniProtKB-KW"/>
</dbReference>
<dbReference type="InterPro" id="IPR002933">
    <property type="entry name" value="Peptidase_M20"/>
</dbReference>
<organism evidence="5 6">
    <name type="scientific">Tectimicrobiota bacterium</name>
    <dbReference type="NCBI Taxonomy" id="2528274"/>
    <lineage>
        <taxon>Bacteria</taxon>
        <taxon>Pseudomonadati</taxon>
        <taxon>Nitrospinota/Tectimicrobiota group</taxon>
        <taxon>Candidatus Tectimicrobiota</taxon>
    </lineage>
</organism>
<dbReference type="InterPro" id="IPR011650">
    <property type="entry name" value="Peptidase_M20_dimer"/>
</dbReference>
<dbReference type="PANTHER" id="PTHR43270">
    <property type="entry name" value="BETA-ALA-HIS DIPEPTIDASE"/>
    <property type="match status" value="1"/>
</dbReference>